<dbReference type="Proteomes" id="UP001321749">
    <property type="component" value="Unassembled WGS sequence"/>
</dbReference>
<keyword evidence="6" id="KW-0736">Signalosome</keyword>
<keyword evidence="5" id="KW-0963">Cytoplasm</keyword>
<evidence type="ECO:0000313" key="10">
    <source>
        <dbReference type="EMBL" id="KAK4457466.1"/>
    </source>
</evidence>
<gene>
    <name evidence="10" type="ORF">QBC42DRAFT_279032</name>
</gene>
<dbReference type="PANTHER" id="PTHR14145:SF2">
    <property type="entry name" value="COP9 SIGNALOSOME COMPLEX SUBUNIT 1"/>
    <property type="match status" value="1"/>
</dbReference>
<dbReference type="Gene3D" id="1.25.40.570">
    <property type="match status" value="1"/>
</dbReference>
<dbReference type="FunFam" id="1.25.40.570:FF:000022">
    <property type="entry name" value="COP9 signalosome complex subunit 1"/>
    <property type="match status" value="1"/>
</dbReference>
<evidence type="ECO:0000256" key="5">
    <source>
        <dbReference type="ARBA" id="ARBA00022490"/>
    </source>
</evidence>
<organism evidence="10 11">
    <name type="scientific">Cladorrhinum samala</name>
    <dbReference type="NCBI Taxonomy" id="585594"/>
    <lineage>
        <taxon>Eukaryota</taxon>
        <taxon>Fungi</taxon>
        <taxon>Dikarya</taxon>
        <taxon>Ascomycota</taxon>
        <taxon>Pezizomycotina</taxon>
        <taxon>Sordariomycetes</taxon>
        <taxon>Sordariomycetidae</taxon>
        <taxon>Sordariales</taxon>
        <taxon>Podosporaceae</taxon>
        <taxon>Cladorrhinum</taxon>
    </lineage>
</organism>
<dbReference type="AlphaFoldDB" id="A0AAV9H9K5"/>
<dbReference type="Pfam" id="PF01399">
    <property type="entry name" value="PCI"/>
    <property type="match status" value="1"/>
</dbReference>
<evidence type="ECO:0000256" key="6">
    <source>
        <dbReference type="ARBA" id="ARBA00022790"/>
    </source>
</evidence>
<feature type="domain" description="PCI" evidence="9">
    <location>
        <begin position="223"/>
        <end position="395"/>
    </location>
</feature>
<keyword evidence="11" id="KW-1185">Reference proteome</keyword>
<evidence type="ECO:0000256" key="8">
    <source>
        <dbReference type="ARBA" id="ARBA00067814"/>
    </source>
</evidence>
<comment type="caution">
    <text evidence="10">The sequence shown here is derived from an EMBL/GenBank/DDBJ whole genome shotgun (WGS) entry which is preliminary data.</text>
</comment>
<name>A0AAV9H9K5_9PEZI</name>
<dbReference type="PANTHER" id="PTHR14145">
    <property type="entry name" value="26S PROTESOME SUBUNIT 6"/>
    <property type="match status" value="1"/>
</dbReference>
<comment type="similarity">
    <text evidence="3">Belongs to the CSN1 family.</text>
</comment>
<evidence type="ECO:0000256" key="1">
    <source>
        <dbReference type="ARBA" id="ARBA00004123"/>
    </source>
</evidence>
<dbReference type="PROSITE" id="PS50250">
    <property type="entry name" value="PCI"/>
    <property type="match status" value="1"/>
</dbReference>
<comment type="subcellular location">
    <subcellularLocation>
        <location evidence="2">Cytoplasm</location>
    </subcellularLocation>
    <subcellularLocation>
        <location evidence="1">Nucleus</location>
    </subcellularLocation>
</comment>
<proteinExistence type="inferred from homology"/>
<keyword evidence="7" id="KW-0539">Nucleus</keyword>
<evidence type="ECO:0000256" key="7">
    <source>
        <dbReference type="ARBA" id="ARBA00023242"/>
    </source>
</evidence>
<dbReference type="SMART" id="SM00088">
    <property type="entry name" value="PINT"/>
    <property type="match status" value="1"/>
</dbReference>
<evidence type="ECO:0000256" key="2">
    <source>
        <dbReference type="ARBA" id="ARBA00004496"/>
    </source>
</evidence>
<reference evidence="10" key="1">
    <citation type="journal article" date="2023" name="Mol. Phylogenet. Evol.">
        <title>Genome-scale phylogeny and comparative genomics of the fungal order Sordariales.</title>
        <authorList>
            <person name="Hensen N."/>
            <person name="Bonometti L."/>
            <person name="Westerberg I."/>
            <person name="Brannstrom I.O."/>
            <person name="Guillou S."/>
            <person name="Cros-Aarteil S."/>
            <person name="Calhoun S."/>
            <person name="Haridas S."/>
            <person name="Kuo A."/>
            <person name="Mondo S."/>
            <person name="Pangilinan J."/>
            <person name="Riley R."/>
            <person name="LaButti K."/>
            <person name="Andreopoulos B."/>
            <person name="Lipzen A."/>
            <person name="Chen C."/>
            <person name="Yan M."/>
            <person name="Daum C."/>
            <person name="Ng V."/>
            <person name="Clum A."/>
            <person name="Steindorff A."/>
            <person name="Ohm R.A."/>
            <person name="Martin F."/>
            <person name="Silar P."/>
            <person name="Natvig D.O."/>
            <person name="Lalanne C."/>
            <person name="Gautier V."/>
            <person name="Ament-Velasquez S.L."/>
            <person name="Kruys A."/>
            <person name="Hutchinson M.I."/>
            <person name="Powell A.J."/>
            <person name="Barry K."/>
            <person name="Miller A.N."/>
            <person name="Grigoriev I.V."/>
            <person name="Debuchy R."/>
            <person name="Gladieux P."/>
            <person name="Hiltunen Thoren M."/>
            <person name="Johannesson H."/>
        </authorList>
    </citation>
    <scope>NUCLEOTIDE SEQUENCE</scope>
    <source>
        <strain evidence="10">PSN324</strain>
    </source>
</reference>
<dbReference type="InterPro" id="IPR019585">
    <property type="entry name" value="Rpn7/CSN1"/>
</dbReference>
<evidence type="ECO:0000259" key="9">
    <source>
        <dbReference type="PROSITE" id="PS50250"/>
    </source>
</evidence>
<dbReference type="GO" id="GO:0008180">
    <property type="term" value="C:COP9 signalosome"/>
    <property type="evidence" value="ECO:0007669"/>
    <property type="project" value="UniProtKB-KW"/>
</dbReference>
<evidence type="ECO:0000256" key="4">
    <source>
        <dbReference type="ARBA" id="ARBA00011098"/>
    </source>
</evidence>
<accession>A0AAV9H9K5</accession>
<reference evidence="10" key="2">
    <citation type="submission" date="2023-06" db="EMBL/GenBank/DDBJ databases">
        <authorList>
            <consortium name="Lawrence Berkeley National Laboratory"/>
            <person name="Mondo S.J."/>
            <person name="Hensen N."/>
            <person name="Bonometti L."/>
            <person name="Westerberg I."/>
            <person name="Brannstrom I.O."/>
            <person name="Guillou S."/>
            <person name="Cros-Aarteil S."/>
            <person name="Calhoun S."/>
            <person name="Haridas S."/>
            <person name="Kuo A."/>
            <person name="Pangilinan J."/>
            <person name="Riley R."/>
            <person name="Labutti K."/>
            <person name="Andreopoulos B."/>
            <person name="Lipzen A."/>
            <person name="Chen C."/>
            <person name="Yanf M."/>
            <person name="Daum C."/>
            <person name="Ng V."/>
            <person name="Clum A."/>
            <person name="Steindorff A."/>
            <person name="Ohm R."/>
            <person name="Martin F."/>
            <person name="Silar P."/>
            <person name="Natvig D."/>
            <person name="Lalanne C."/>
            <person name="Gautier V."/>
            <person name="Ament-Velasquez S.L."/>
            <person name="Kruys A."/>
            <person name="Hutchinson M.I."/>
            <person name="Powell A.J."/>
            <person name="Barry K."/>
            <person name="Miller A.N."/>
            <person name="Grigoriev I.V."/>
            <person name="Debuchy R."/>
            <person name="Gladieux P."/>
            <person name="Thoren M.H."/>
            <person name="Johannesson H."/>
        </authorList>
    </citation>
    <scope>NUCLEOTIDE SEQUENCE</scope>
    <source>
        <strain evidence="10">PSN324</strain>
    </source>
</reference>
<protein>
    <recommendedName>
        <fullName evidence="8">COP9 signalosome complex subunit 1</fullName>
    </recommendedName>
</protein>
<dbReference type="InterPro" id="IPR045135">
    <property type="entry name" value="Rpn7_N"/>
</dbReference>
<dbReference type="InterPro" id="IPR036390">
    <property type="entry name" value="WH_DNA-bd_sf"/>
</dbReference>
<evidence type="ECO:0000313" key="11">
    <source>
        <dbReference type="Proteomes" id="UP001321749"/>
    </source>
</evidence>
<evidence type="ECO:0000256" key="3">
    <source>
        <dbReference type="ARBA" id="ARBA00008793"/>
    </source>
</evidence>
<dbReference type="EMBL" id="MU865113">
    <property type="protein sequence ID" value="KAK4457466.1"/>
    <property type="molecule type" value="Genomic_DNA"/>
</dbReference>
<comment type="subunit">
    <text evidence="4">Component of the COP9 signalosome (CSN) complex.</text>
</comment>
<dbReference type="GO" id="GO:0005737">
    <property type="term" value="C:cytoplasm"/>
    <property type="evidence" value="ECO:0007669"/>
    <property type="project" value="UniProtKB-SubCell"/>
</dbReference>
<sequence>MADPLLQFFTQMDNLGIVVVKDAPKLDLDLYIQNYRGRTRFDRLFLIGRSSVTLCIDALKAAIAEAKRGRDTQRYRDAVECLRIASPSDPEANFDQKWLEQQEVANRAETARLQAELKVYKNNLIKESIRMGHEDLGKHLESTGDLNGAADAYSKMRPDISQVKHLIDVGKHLIRVSIQRREWAMINAHLAKMTFAGQYPEEEKATQPYMSIARGIAYLGSGEYYSAAICFLGADSNINLSATYADIASRNDVAIYGGLLALASMDRDELQREVLDNSSFRVFLELEPHLRRAITMFVNGRYSSCIEILEAYRPDYLLDIYLQKHISTIYAKIRSKCIVQYLIPFSRVSLDTISKAFGSPEQSIEQELAAMIQEGTLKGRINLIDRLITTVRADPRSRMQSDALYAAEDYERQAIERLRRMSLAAADLELKGPKKNTLPSMSGSNDFLDFVEEQKIAF</sequence>
<dbReference type="Pfam" id="PF10602">
    <property type="entry name" value="RPN7"/>
    <property type="match status" value="1"/>
</dbReference>
<dbReference type="SUPFAM" id="SSF46785">
    <property type="entry name" value="Winged helix' DNA-binding domain"/>
    <property type="match status" value="1"/>
</dbReference>
<dbReference type="InterPro" id="IPR000717">
    <property type="entry name" value="PCI_dom"/>
</dbReference>